<dbReference type="PANTHER" id="PTHR24015">
    <property type="entry name" value="OS07G0578800 PROTEIN-RELATED"/>
    <property type="match status" value="1"/>
</dbReference>
<evidence type="ECO:0000256" key="1">
    <source>
        <dbReference type="ARBA" id="ARBA00022737"/>
    </source>
</evidence>
<evidence type="ECO:0000256" key="2">
    <source>
        <dbReference type="PROSITE-ProRule" id="PRU00708"/>
    </source>
</evidence>
<dbReference type="AlphaFoldDB" id="A0A1D1XRB3"/>
<reference evidence="3" key="1">
    <citation type="submission" date="2015-07" db="EMBL/GenBank/DDBJ databases">
        <title>Transcriptome Assembly of Anthurium amnicola.</title>
        <authorList>
            <person name="Suzuki J."/>
        </authorList>
    </citation>
    <scope>NUCLEOTIDE SEQUENCE</scope>
</reference>
<organism evidence="3">
    <name type="scientific">Anthurium amnicola</name>
    <dbReference type="NCBI Taxonomy" id="1678845"/>
    <lineage>
        <taxon>Eukaryota</taxon>
        <taxon>Viridiplantae</taxon>
        <taxon>Streptophyta</taxon>
        <taxon>Embryophyta</taxon>
        <taxon>Tracheophyta</taxon>
        <taxon>Spermatophyta</taxon>
        <taxon>Magnoliopsida</taxon>
        <taxon>Liliopsida</taxon>
        <taxon>Araceae</taxon>
        <taxon>Pothoideae</taxon>
        <taxon>Potheae</taxon>
        <taxon>Anthurium</taxon>
    </lineage>
</organism>
<evidence type="ECO:0000313" key="3">
    <source>
        <dbReference type="EMBL" id="JAT44919.1"/>
    </source>
</evidence>
<dbReference type="FunFam" id="1.25.40.10:FF:000073">
    <property type="entry name" value="Pentatricopeptide repeat-containing protein chloroplastic"/>
    <property type="match status" value="1"/>
</dbReference>
<keyword evidence="1" id="KW-0677">Repeat</keyword>
<proteinExistence type="predicted"/>
<dbReference type="Pfam" id="PF01535">
    <property type="entry name" value="PPR"/>
    <property type="match status" value="1"/>
</dbReference>
<feature type="repeat" description="PPR" evidence="2">
    <location>
        <begin position="185"/>
        <end position="219"/>
    </location>
</feature>
<dbReference type="EMBL" id="GDJX01023017">
    <property type="protein sequence ID" value="JAT44919.1"/>
    <property type="molecule type" value="Transcribed_RNA"/>
</dbReference>
<dbReference type="InterPro" id="IPR046960">
    <property type="entry name" value="PPR_At4g14850-like_plant"/>
</dbReference>
<dbReference type="InterPro" id="IPR002885">
    <property type="entry name" value="PPR_rpt"/>
</dbReference>
<dbReference type="GO" id="GO:0003723">
    <property type="term" value="F:RNA binding"/>
    <property type="evidence" value="ECO:0007669"/>
    <property type="project" value="InterPro"/>
</dbReference>
<dbReference type="PROSITE" id="PS51375">
    <property type="entry name" value="PPR"/>
    <property type="match status" value="1"/>
</dbReference>
<protein>
    <submittedName>
        <fullName evidence="3">Putative pentatricopeptide repeat-containing protein At3g01580</fullName>
    </submittedName>
</protein>
<dbReference type="NCBIfam" id="TIGR00756">
    <property type="entry name" value="PPR"/>
    <property type="match status" value="1"/>
</dbReference>
<sequence>MVAAGGGCSSGPDQFTLPIALRACTGLSALRHGKALHGYVVRSRREILRSDVFVGTALVEMYATCGEMDSTIVVFEGFMQPDVALWTSVITGYQQNGKAKEAVSFFSRVLSEKKCLIPSPVTMASLISAIAQLGSLACGKCCHGYALRRDFVSDLPLANSLLNMYAKLGGVKHVKMVFAAMLRKDVITWSCMVRFYSQHGNPEEALEHYKRMIDVGFLPNLVTVVSVLQACALSADLQKGRKVLNIKKACD</sequence>
<dbReference type="Pfam" id="PF13041">
    <property type="entry name" value="PPR_2"/>
    <property type="match status" value="1"/>
</dbReference>
<accession>A0A1D1XRB3</accession>
<gene>
    <name evidence="3" type="primary">PCMP-E87_0</name>
    <name evidence="3" type="ORF">g.124944</name>
</gene>
<name>A0A1D1XRB3_9ARAE</name>
<dbReference type="Gene3D" id="1.25.40.10">
    <property type="entry name" value="Tetratricopeptide repeat domain"/>
    <property type="match status" value="2"/>
</dbReference>
<dbReference type="InterPro" id="IPR011990">
    <property type="entry name" value="TPR-like_helical_dom_sf"/>
</dbReference>
<dbReference type="GO" id="GO:0009451">
    <property type="term" value="P:RNA modification"/>
    <property type="evidence" value="ECO:0007669"/>
    <property type="project" value="InterPro"/>
</dbReference>